<proteinExistence type="predicted"/>
<feature type="non-terminal residue" evidence="2">
    <location>
        <position position="59"/>
    </location>
</feature>
<reference evidence="2" key="1">
    <citation type="submission" date="2020-07" db="EMBL/GenBank/DDBJ databases">
        <title>Clarias magur genome sequencing, assembly and annotation.</title>
        <authorList>
            <person name="Kushwaha B."/>
            <person name="Kumar R."/>
            <person name="Das P."/>
            <person name="Joshi C.G."/>
            <person name="Kumar D."/>
            <person name="Nagpure N.S."/>
            <person name="Pandey M."/>
            <person name="Agarwal S."/>
            <person name="Srivastava S."/>
            <person name="Singh M."/>
            <person name="Sahoo L."/>
            <person name="Jayasankar P."/>
            <person name="Meher P.K."/>
            <person name="Koringa P.G."/>
            <person name="Iquebal M.A."/>
            <person name="Das S.P."/>
            <person name="Bit A."/>
            <person name="Patnaik S."/>
            <person name="Patel N."/>
            <person name="Shah T.M."/>
            <person name="Hinsu A."/>
            <person name="Jena J.K."/>
        </authorList>
    </citation>
    <scope>NUCLEOTIDE SEQUENCE</scope>
    <source>
        <strain evidence="2">CIFAMagur01</strain>
        <tissue evidence="2">Testis</tissue>
    </source>
</reference>
<sequence>ESTEDLEHEACKHSHTVGKSKMKMSLICMSSDRGRKLEYPEETHQTQTKQEHSTKFGPK</sequence>
<dbReference type="AlphaFoldDB" id="A0A8J4TIT1"/>
<evidence type="ECO:0000256" key="1">
    <source>
        <dbReference type="SAM" id="MobiDB-lite"/>
    </source>
</evidence>
<comment type="caution">
    <text evidence="2">The sequence shown here is derived from an EMBL/GenBank/DDBJ whole genome shotgun (WGS) entry which is preliminary data.</text>
</comment>
<keyword evidence="3" id="KW-1185">Reference proteome</keyword>
<dbReference type="EMBL" id="QNUK01000287">
    <property type="protein sequence ID" value="KAF5896170.1"/>
    <property type="molecule type" value="Genomic_DNA"/>
</dbReference>
<evidence type="ECO:0000313" key="3">
    <source>
        <dbReference type="Proteomes" id="UP000727407"/>
    </source>
</evidence>
<gene>
    <name evidence="2" type="ORF">DAT39_014093</name>
</gene>
<name>A0A8J4TIT1_CLAMG</name>
<dbReference type="Proteomes" id="UP000727407">
    <property type="component" value="Unassembled WGS sequence"/>
</dbReference>
<evidence type="ECO:0000313" key="2">
    <source>
        <dbReference type="EMBL" id="KAF5896170.1"/>
    </source>
</evidence>
<protein>
    <submittedName>
        <fullName evidence="2">Uncharacterized protein</fullName>
    </submittedName>
</protein>
<accession>A0A8J4TIT1</accession>
<organism evidence="2 3">
    <name type="scientific">Clarias magur</name>
    <name type="common">Asian catfish</name>
    <name type="synonym">Macropteronotus magur</name>
    <dbReference type="NCBI Taxonomy" id="1594786"/>
    <lineage>
        <taxon>Eukaryota</taxon>
        <taxon>Metazoa</taxon>
        <taxon>Chordata</taxon>
        <taxon>Craniata</taxon>
        <taxon>Vertebrata</taxon>
        <taxon>Euteleostomi</taxon>
        <taxon>Actinopterygii</taxon>
        <taxon>Neopterygii</taxon>
        <taxon>Teleostei</taxon>
        <taxon>Ostariophysi</taxon>
        <taxon>Siluriformes</taxon>
        <taxon>Clariidae</taxon>
        <taxon>Clarias</taxon>
    </lineage>
</organism>
<feature type="region of interest" description="Disordered" evidence="1">
    <location>
        <begin position="35"/>
        <end position="59"/>
    </location>
</feature>
<feature type="non-terminal residue" evidence="2">
    <location>
        <position position="1"/>
    </location>
</feature>